<evidence type="ECO:0000313" key="3">
    <source>
        <dbReference type="Proteomes" id="UP001527882"/>
    </source>
</evidence>
<sequence>MKLQWNKALAAVAISASLLAAAANMTAIASDAPSTTDIVVRYNLTNTVQVEVKSVLNERTQNGTKVGVVVRLYNTGNRMTRVPDYALRVKSGDGTEYTLRPSATNAPSIQPQEKVELSYLVVLDRNDDFSLTSLYWVNIDEFEYPIKETTVLTLPLTGEWKGNNASLSEQGQIIPWKQPFTIPVLSRNLQFTPFQLTYQNSTQGPVAIVGLIVENKGTMKETLPNILIDGNSDKKAYHGKRIAPSGTVTLEAGEKQQLYYAVPLETGVTLKSLTVLNQESFQKNDTDKTNVDFNIGRLAIQLDTGAPALTAQPELIIPGSAISFDPLNKLVQQGVEVSMVELHLHGAEGEGYQTAVAKFKLQNKTDRPLPVPNFQAELRTLDGFSYAGARQTTASQELLPNLGYIINYSFNLPNSEKGTDLIMNLLDGQLAAPYSIPIASYRTQVQKETDDKVLAFYPFEVKVNDWSMIALFDQGKYKYKMNLDLDIQRLDNIVVDQNFSKMKVELVDVLGRVLGSQTLPFIGANRLVTGNQYLTFDNIRTEQFEDQLTVNVYEAIDTPFGEVKRLVKTLKPR</sequence>
<dbReference type="EMBL" id="JAQAGZ010000024">
    <property type="protein sequence ID" value="MCZ8516475.1"/>
    <property type="molecule type" value="Genomic_DNA"/>
</dbReference>
<protein>
    <submittedName>
        <fullName evidence="2">Uncharacterized protein</fullName>
    </submittedName>
</protein>
<proteinExistence type="predicted"/>
<evidence type="ECO:0000313" key="2">
    <source>
        <dbReference type="EMBL" id="MCZ8516475.1"/>
    </source>
</evidence>
<accession>A0ABT4QIG8</accession>
<keyword evidence="3" id="KW-1185">Reference proteome</keyword>
<gene>
    <name evidence="2" type="ORF">O9H85_29630</name>
</gene>
<reference evidence="2 3" key="1">
    <citation type="submission" date="2022-12" db="EMBL/GenBank/DDBJ databases">
        <title>Draft genome sequence of Paenibacillus sp. dW9.</title>
        <authorList>
            <person name="Choi E.-W."/>
            <person name="Kim D.-U."/>
        </authorList>
    </citation>
    <scope>NUCLEOTIDE SEQUENCE [LARGE SCALE GENOMIC DNA]</scope>
    <source>
        <strain evidence="3">dW9</strain>
    </source>
</reference>
<name>A0ABT4QIG8_9BACL</name>
<feature type="signal peptide" evidence="1">
    <location>
        <begin position="1"/>
        <end position="22"/>
    </location>
</feature>
<evidence type="ECO:0000256" key="1">
    <source>
        <dbReference type="SAM" id="SignalP"/>
    </source>
</evidence>
<dbReference type="RefSeq" id="WP_269885012.1">
    <property type="nucleotide sequence ID" value="NZ_JAQAGZ010000024.1"/>
</dbReference>
<organism evidence="2 3">
    <name type="scientific">Paenibacillus gyeongsangnamensis</name>
    <dbReference type="NCBI Taxonomy" id="3388067"/>
    <lineage>
        <taxon>Bacteria</taxon>
        <taxon>Bacillati</taxon>
        <taxon>Bacillota</taxon>
        <taxon>Bacilli</taxon>
        <taxon>Bacillales</taxon>
        <taxon>Paenibacillaceae</taxon>
        <taxon>Paenibacillus</taxon>
    </lineage>
</organism>
<comment type="caution">
    <text evidence="2">The sequence shown here is derived from an EMBL/GenBank/DDBJ whole genome shotgun (WGS) entry which is preliminary data.</text>
</comment>
<dbReference type="Proteomes" id="UP001527882">
    <property type="component" value="Unassembled WGS sequence"/>
</dbReference>
<keyword evidence="1" id="KW-0732">Signal</keyword>
<feature type="chain" id="PRO_5045053479" evidence="1">
    <location>
        <begin position="23"/>
        <end position="573"/>
    </location>
</feature>